<evidence type="ECO:0000256" key="1">
    <source>
        <dbReference type="ARBA" id="ARBA00004202"/>
    </source>
</evidence>
<dbReference type="NCBIfam" id="NF008453">
    <property type="entry name" value="PRK11308.1"/>
    <property type="match status" value="2"/>
</dbReference>
<dbReference type="FunFam" id="3.40.50.300:FF:001659">
    <property type="entry name" value="Peptide ABC transporter ATP-binding protein"/>
    <property type="match status" value="1"/>
</dbReference>
<dbReference type="GO" id="GO:0015833">
    <property type="term" value="P:peptide transport"/>
    <property type="evidence" value="ECO:0007669"/>
    <property type="project" value="InterPro"/>
</dbReference>
<keyword evidence="5" id="KW-0547">Nucleotide-binding</keyword>
<feature type="domain" description="ABC transporter" evidence="9">
    <location>
        <begin position="22"/>
        <end position="271"/>
    </location>
</feature>
<feature type="domain" description="ABC transporter" evidence="9">
    <location>
        <begin position="367"/>
        <end position="617"/>
    </location>
</feature>
<feature type="region of interest" description="Disordered" evidence="8">
    <location>
        <begin position="626"/>
        <end position="649"/>
    </location>
</feature>
<dbReference type="InterPro" id="IPR017871">
    <property type="entry name" value="ABC_transporter-like_CS"/>
</dbReference>
<evidence type="ECO:0000256" key="6">
    <source>
        <dbReference type="ARBA" id="ARBA00022840"/>
    </source>
</evidence>
<dbReference type="FunFam" id="3.40.50.300:FF:000016">
    <property type="entry name" value="Oligopeptide ABC transporter ATP-binding component"/>
    <property type="match status" value="1"/>
</dbReference>
<dbReference type="GO" id="GO:0005886">
    <property type="term" value="C:plasma membrane"/>
    <property type="evidence" value="ECO:0007669"/>
    <property type="project" value="UniProtKB-SubCell"/>
</dbReference>
<dbReference type="Pfam" id="PF08352">
    <property type="entry name" value="oligo_HPY"/>
    <property type="match status" value="2"/>
</dbReference>
<accession>A0A4U8WDS7</accession>
<keyword evidence="6 10" id="KW-0067">ATP-binding</keyword>
<comment type="similarity">
    <text evidence="2">Belongs to the ABC transporter superfamily.</text>
</comment>
<proteinExistence type="inferred from homology"/>
<protein>
    <submittedName>
        <fullName evidence="10">Glutathione import ATP-binding protein GsiA</fullName>
        <ecNumber evidence="10">3.6.3.-</ecNumber>
    </submittedName>
</protein>
<keyword evidence="4" id="KW-1003">Cell membrane</keyword>
<dbReference type="RefSeq" id="WP_197731577.1">
    <property type="nucleotide sequence ID" value="NZ_JADLPI010000001.1"/>
</dbReference>
<dbReference type="AlphaFoldDB" id="A0A4U8WDS7"/>
<dbReference type="InterPro" id="IPR003439">
    <property type="entry name" value="ABC_transporter-like_ATP-bd"/>
</dbReference>
<dbReference type="NCBIfam" id="TIGR01727">
    <property type="entry name" value="oligo_HPY"/>
    <property type="match status" value="1"/>
</dbReference>
<dbReference type="EC" id="3.6.3.-" evidence="10"/>
<evidence type="ECO:0000256" key="8">
    <source>
        <dbReference type="SAM" id="MobiDB-lite"/>
    </source>
</evidence>
<dbReference type="PROSITE" id="PS00211">
    <property type="entry name" value="ABC_TRANSPORTER_1"/>
    <property type="match status" value="2"/>
</dbReference>
<gene>
    <name evidence="10" type="primary">gsiA_3</name>
    <name evidence="10" type="ORF">NCTC10797_04449</name>
</gene>
<feature type="compositionally biased region" description="Basic and acidic residues" evidence="8">
    <location>
        <begin position="628"/>
        <end position="641"/>
    </location>
</feature>
<dbReference type="Gene3D" id="3.40.50.300">
    <property type="entry name" value="P-loop containing nucleotide triphosphate hydrolases"/>
    <property type="match status" value="2"/>
</dbReference>
<dbReference type="SMART" id="SM00382">
    <property type="entry name" value="AAA"/>
    <property type="match status" value="2"/>
</dbReference>
<dbReference type="PANTHER" id="PTHR43297:SF2">
    <property type="entry name" value="DIPEPTIDE TRANSPORT ATP-BINDING PROTEIN DPPD"/>
    <property type="match status" value="1"/>
</dbReference>
<comment type="subcellular location">
    <subcellularLocation>
        <location evidence="1">Cell membrane</location>
        <topology evidence="1">Peripheral membrane protein</topology>
    </subcellularLocation>
</comment>
<dbReference type="InterPro" id="IPR050388">
    <property type="entry name" value="ABC_Ni/Peptide_Import"/>
</dbReference>
<name>A0A4U8WDS7_9NOCA</name>
<evidence type="ECO:0000256" key="2">
    <source>
        <dbReference type="ARBA" id="ARBA00005417"/>
    </source>
</evidence>
<reference evidence="10 11" key="1">
    <citation type="submission" date="2019-02" db="EMBL/GenBank/DDBJ databases">
        <authorList>
            <consortium name="Pathogen Informatics"/>
        </authorList>
    </citation>
    <scope>NUCLEOTIDE SEQUENCE [LARGE SCALE GENOMIC DNA]</scope>
    <source>
        <strain evidence="10 11">3012STDY6756504</strain>
    </source>
</reference>
<evidence type="ECO:0000256" key="5">
    <source>
        <dbReference type="ARBA" id="ARBA00022741"/>
    </source>
</evidence>
<dbReference type="NCBIfam" id="NF007739">
    <property type="entry name" value="PRK10419.1"/>
    <property type="match status" value="2"/>
</dbReference>
<dbReference type="PANTHER" id="PTHR43297">
    <property type="entry name" value="OLIGOPEPTIDE TRANSPORT ATP-BINDING PROTEIN APPD"/>
    <property type="match status" value="1"/>
</dbReference>
<evidence type="ECO:0000313" key="11">
    <source>
        <dbReference type="Proteomes" id="UP000290439"/>
    </source>
</evidence>
<evidence type="ECO:0000259" key="9">
    <source>
        <dbReference type="PROSITE" id="PS50893"/>
    </source>
</evidence>
<dbReference type="PROSITE" id="PS50893">
    <property type="entry name" value="ABC_TRANSPORTER_2"/>
    <property type="match status" value="2"/>
</dbReference>
<evidence type="ECO:0000256" key="7">
    <source>
        <dbReference type="ARBA" id="ARBA00023136"/>
    </source>
</evidence>
<dbReference type="CDD" id="cd03257">
    <property type="entry name" value="ABC_NikE_OppD_transporters"/>
    <property type="match status" value="2"/>
</dbReference>
<dbReference type="GO" id="GO:0005524">
    <property type="term" value="F:ATP binding"/>
    <property type="evidence" value="ECO:0007669"/>
    <property type="project" value="UniProtKB-KW"/>
</dbReference>
<sequence length="649" mass="70143">MSTDTTTAERTPPEKNSTAPLLEVTDLRVSFPSEEGRVDAVRGVSYTVNDREVLAIVGESGSGKSVSSLAVMGLLPEQARVNGSIRLRGRELLGLGDKQLSKLRGSSISMVFQDPLSALTPVYRVGDQIAEALLAHGSMSKADAAKRAVELLDLVGIPDPEVRAKAFPHEFSGGMRQRVVIAMAIANDPALIICDEPTTALDVTVQKQILNLLRKARDITGAGVIMITHDMGIAATLADRVAVMYAGKIVETAATTALFTTPRMPYTVGLLGSIPRMDGPARVPLIPIVGAPPAMHALPPGCSFAPRCPISIDVCRAAEPPLERTGPGHSAACIRTSEVGSAELFEAYRREITEPEQVADTEPDVVLRVTDLVKTFPITSGVVFRRRKGEVRAVDGISFEVRKGRTLALVGESGSGKSTTLTQILDLVRPEAGRIEILGNDVASLTKARKREIRRKMQIVFQDPTASLDPRLPIHDAIAEPLRIDGRPRAEITRRVPQLLEQVGLRPEHADRYPADFSGGQKQRISIARALALDPELLVLDEPVSSLDVSIQAGVLNLLRDLQTEHGLSYLFVSHDLSVVRNLAHDIAVMYRGKIVESGPAEQIFGNPEHEYTRSLIDAVPEPVVQGKEARCESEQRRDDGPSQSSRSA</sequence>
<keyword evidence="7" id="KW-0472">Membrane</keyword>
<dbReference type="InterPro" id="IPR027417">
    <property type="entry name" value="P-loop_NTPase"/>
</dbReference>
<dbReference type="SUPFAM" id="SSF52540">
    <property type="entry name" value="P-loop containing nucleoside triphosphate hydrolases"/>
    <property type="match status" value="2"/>
</dbReference>
<evidence type="ECO:0000313" key="10">
    <source>
        <dbReference type="EMBL" id="VFB00648.1"/>
    </source>
</evidence>
<dbReference type="EMBL" id="LR215973">
    <property type="protein sequence ID" value="VFB00648.1"/>
    <property type="molecule type" value="Genomic_DNA"/>
</dbReference>
<dbReference type="GO" id="GO:0016887">
    <property type="term" value="F:ATP hydrolysis activity"/>
    <property type="evidence" value="ECO:0007669"/>
    <property type="project" value="InterPro"/>
</dbReference>
<dbReference type="InterPro" id="IPR003593">
    <property type="entry name" value="AAA+_ATPase"/>
</dbReference>
<dbReference type="Pfam" id="PF00005">
    <property type="entry name" value="ABC_tran"/>
    <property type="match status" value="2"/>
</dbReference>
<evidence type="ECO:0000256" key="4">
    <source>
        <dbReference type="ARBA" id="ARBA00022475"/>
    </source>
</evidence>
<dbReference type="InterPro" id="IPR013563">
    <property type="entry name" value="Oligopep_ABC_C"/>
</dbReference>
<keyword evidence="10" id="KW-0378">Hydrolase</keyword>
<dbReference type="Proteomes" id="UP000290439">
    <property type="component" value="Chromosome"/>
</dbReference>
<organism evidence="10 11">
    <name type="scientific">Nocardia cyriacigeorgica</name>
    <dbReference type="NCBI Taxonomy" id="135487"/>
    <lineage>
        <taxon>Bacteria</taxon>
        <taxon>Bacillati</taxon>
        <taxon>Actinomycetota</taxon>
        <taxon>Actinomycetes</taxon>
        <taxon>Mycobacteriales</taxon>
        <taxon>Nocardiaceae</taxon>
        <taxon>Nocardia</taxon>
    </lineage>
</organism>
<evidence type="ECO:0000256" key="3">
    <source>
        <dbReference type="ARBA" id="ARBA00022448"/>
    </source>
</evidence>
<keyword evidence="3" id="KW-0813">Transport</keyword>